<dbReference type="RefSeq" id="WP_317082548.1">
    <property type="nucleotide sequence ID" value="NZ_CP136594.1"/>
</dbReference>
<name>A0AA97F7V3_9SPHN</name>
<dbReference type="Proteomes" id="UP001302429">
    <property type="component" value="Chromosome"/>
</dbReference>
<proteinExistence type="predicted"/>
<reference evidence="1 2" key="1">
    <citation type="submission" date="2023-10" db="EMBL/GenBank/DDBJ databases">
        <title>Complete genome sequence of a Sphingomonadaceae bacterium.</title>
        <authorList>
            <person name="Yan C."/>
        </authorList>
    </citation>
    <scope>NUCLEOTIDE SEQUENCE [LARGE SCALE GENOMIC DNA]</scope>
    <source>
        <strain evidence="1 2">SCSIO 66989</strain>
    </source>
</reference>
<keyword evidence="2" id="KW-1185">Reference proteome</keyword>
<accession>A0AA97F7V3</accession>
<evidence type="ECO:0000313" key="2">
    <source>
        <dbReference type="Proteomes" id="UP001302429"/>
    </source>
</evidence>
<organism evidence="1 2">
    <name type="scientific">Alterisphingorhabdus coralli</name>
    <dbReference type="NCBI Taxonomy" id="3071408"/>
    <lineage>
        <taxon>Bacteria</taxon>
        <taxon>Pseudomonadati</taxon>
        <taxon>Pseudomonadota</taxon>
        <taxon>Alphaproteobacteria</taxon>
        <taxon>Sphingomonadales</taxon>
        <taxon>Sphingomonadaceae</taxon>
        <taxon>Alterisphingorhabdus (ex Yan et al. 2024)</taxon>
    </lineage>
</organism>
<sequence>MADNVTNELIYETLKAMQTKLVSLGDDVTDIKADMRGLKAHMAGFMQTELSQDGAISSIQSRLDRIEKRLELSDS</sequence>
<dbReference type="KEGG" id="acoa:RB602_02170"/>
<protein>
    <submittedName>
        <fullName evidence="1">Uncharacterized protein</fullName>
    </submittedName>
</protein>
<dbReference type="EMBL" id="CP136594">
    <property type="protein sequence ID" value="WOE75541.1"/>
    <property type="molecule type" value="Genomic_DNA"/>
</dbReference>
<evidence type="ECO:0000313" key="1">
    <source>
        <dbReference type="EMBL" id="WOE75541.1"/>
    </source>
</evidence>
<dbReference type="AlphaFoldDB" id="A0AA97F7V3"/>
<gene>
    <name evidence="1" type="ORF">RB602_02170</name>
</gene>